<feature type="compositionally biased region" description="Pro residues" evidence="1">
    <location>
        <begin position="105"/>
        <end position="118"/>
    </location>
</feature>
<feature type="region of interest" description="Disordered" evidence="1">
    <location>
        <begin position="96"/>
        <end position="144"/>
    </location>
</feature>
<dbReference type="OrthoDB" id="1932312at2759"/>
<accession>A0A3P7L5Z2</accession>
<evidence type="ECO:0000313" key="2">
    <source>
        <dbReference type="EMBL" id="VDM74618.1"/>
    </source>
</evidence>
<dbReference type="AlphaFoldDB" id="A0A3P7L5Z2"/>
<organism evidence="2 3">
    <name type="scientific">Strongylus vulgaris</name>
    <name type="common">Blood worm</name>
    <dbReference type="NCBI Taxonomy" id="40348"/>
    <lineage>
        <taxon>Eukaryota</taxon>
        <taxon>Metazoa</taxon>
        <taxon>Ecdysozoa</taxon>
        <taxon>Nematoda</taxon>
        <taxon>Chromadorea</taxon>
        <taxon>Rhabditida</taxon>
        <taxon>Rhabditina</taxon>
        <taxon>Rhabditomorpha</taxon>
        <taxon>Strongyloidea</taxon>
        <taxon>Strongylidae</taxon>
        <taxon>Strongylus</taxon>
    </lineage>
</organism>
<gene>
    <name evidence="2" type="ORF">SVUK_LOCUS9616</name>
</gene>
<proteinExistence type="predicted"/>
<protein>
    <submittedName>
        <fullName evidence="2">Uncharacterized protein</fullName>
    </submittedName>
</protein>
<feature type="region of interest" description="Disordered" evidence="1">
    <location>
        <begin position="196"/>
        <end position="226"/>
    </location>
</feature>
<reference evidence="2 3" key="1">
    <citation type="submission" date="2018-11" db="EMBL/GenBank/DDBJ databases">
        <authorList>
            <consortium name="Pathogen Informatics"/>
        </authorList>
    </citation>
    <scope>NUCLEOTIDE SEQUENCE [LARGE SCALE GENOMIC DNA]</scope>
</reference>
<keyword evidence="3" id="KW-1185">Reference proteome</keyword>
<dbReference type="Proteomes" id="UP000270094">
    <property type="component" value="Unassembled WGS sequence"/>
</dbReference>
<sequence>MREEFGAKEIISQCPLPLDCDSLSITSETTSLHSWHRRVLAETHTVIVHPSDSLSTRAGPCLKDLPCLQNYIRLNTYREPNGSSCGLGILPSSSIASTPTTTSPIGPPPDHPPPPLPLPDSSRYKRNDLRSPPPLPPRASFRPLEASISLRSSTPRDGDRVSNESVVSTLRDAIIRNGRQGHKKTNSLDRGLTLAKSMKAGPFPPPSNKSNSLTRQEPDDDEEECARNTAAEGVILQITTKVIGDQSITVRSHFHQIDIVLGRI</sequence>
<evidence type="ECO:0000313" key="3">
    <source>
        <dbReference type="Proteomes" id="UP000270094"/>
    </source>
</evidence>
<dbReference type="EMBL" id="UYYB01094552">
    <property type="protein sequence ID" value="VDM74618.1"/>
    <property type="molecule type" value="Genomic_DNA"/>
</dbReference>
<evidence type="ECO:0000256" key="1">
    <source>
        <dbReference type="SAM" id="MobiDB-lite"/>
    </source>
</evidence>
<name>A0A3P7L5Z2_STRVU</name>